<accession>A0A5Q2RKM6</accession>
<gene>
    <name evidence="2" type="ORF">GH723_15465</name>
</gene>
<keyword evidence="1" id="KW-0812">Transmembrane</keyword>
<dbReference type="KEGG" id="atq:GH723_15465"/>
<feature type="transmembrane region" description="Helical" evidence="1">
    <location>
        <begin position="87"/>
        <end position="112"/>
    </location>
</feature>
<keyword evidence="1" id="KW-0472">Membrane</keyword>
<evidence type="ECO:0000313" key="3">
    <source>
        <dbReference type="Proteomes" id="UP000334019"/>
    </source>
</evidence>
<dbReference type="RefSeq" id="WP_153760487.1">
    <property type="nucleotide sequence ID" value="NZ_CP045851.1"/>
</dbReference>
<sequence length="243" mass="24629">MDDVWVVAIGAVAIGVMAGLAGAGLLHRVLTSGRRDDPVYRDSARAMAISCFIFFTVAGILVAISVLNRDSFEDVPSRLVDVLPRYLTAGLVLVAGRAIALAAGSVVSESLAASSVRARAQAATGVRALVTAAAIVIALAQVGVNTTLLQITGGALLFGLAAAAAMIVGFGGRGVAAEVAAGRYLVRVLRTGDRVEIPLPEGTVTGVVAGLHPATVEVREDAGAHRHLANSAVLAAGPRVLPE</sequence>
<dbReference type="EMBL" id="CP045851">
    <property type="protein sequence ID" value="QGG96383.1"/>
    <property type="molecule type" value="Genomic_DNA"/>
</dbReference>
<feature type="transmembrane region" description="Helical" evidence="1">
    <location>
        <begin position="148"/>
        <end position="170"/>
    </location>
</feature>
<evidence type="ECO:0000256" key="1">
    <source>
        <dbReference type="SAM" id="Phobius"/>
    </source>
</evidence>
<dbReference type="AlphaFoldDB" id="A0A5Q2RKM6"/>
<keyword evidence="3" id="KW-1185">Reference proteome</keyword>
<evidence type="ECO:0008006" key="4">
    <source>
        <dbReference type="Google" id="ProtNLM"/>
    </source>
</evidence>
<proteinExistence type="predicted"/>
<name>A0A5Q2RKM6_9ACTN</name>
<protein>
    <recommendedName>
        <fullName evidence="4">Mechanosensitive ion channel</fullName>
    </recommendedName>
</protein>
<feature type="transmembrane region" description="Helical" evidence="1">
    <location>
        <begin position="6"/>
        <end position="26"/>
    </location>
</feature>
<dbReference type="Proteomes" id="UP000334019">
    <property type="component" value="Chromosome"/>
</dbReference>
<reference evidence="2 3" key="1">
    <citation type="submission" date="2019-11" db="EMBL/GenBank/DDBJ databases">
        <authorList>
            <person name="He Y."/>
        </authorList>
    </citation>
    <scope>NUCLEOTIDE SEQUENCE [LARGE SCALE GENOMIC DNA]</scope>
    <source>
        <strain evidence="2 3">SCSIO 58843</strain>
    </source>
</reference>
<feature type="transmembrane region" description="Helical" evidence="1">
    <location>
        <begin position="124"/>
        <end position="142"/>
    </location>
</feature>
<organism evidence="2 3">
    <name type="scientific">Actinomarinicola tropica</name>
    <dbReference type="NCBI Taxonomy" id="2789776"/>
    <lineage>
        <taxon>Bacteria</taxon>
        <taxon>Bacillati</taxon>
        <taxon>Actinomycetota</taxon>
        <taxon>Acidimicrobiia</taxon>
        <taxon>Acidimicrobiales</taxon>
        <taxon>Iamiaceae</taxon>
        <taxon>Actinomarinicola</taxon>
    </lineage>
</organism>
<keyword evidence="1" id="KW-1133">Transmembrane helix</keyword>
<evidence type="ECO:0000313" key="2">
    <source>
        <dbReference type="EMBL" id="QGG96383.1"/>
    </source>
</evidence>
<feature type="transmembrane region" description="Helical" evidence="1">
    <location>
        <begin position="46"/>
        <end position="67"/>
    </location>
</feature>